<dbReference type="AlphaFoldDB" id="G2QMZ7"/>
<keyword evidence="4 5" id="KW-0472">Membrane</keyword>
<evidence type="ECO:0000256" key="4">
    <source>
        <dbReference type="ARBA" id="ARBA00023136"/>
    </source>
</evidence>
<dbReference type="EMBL" id="CP003008">
    <property type="protein sequence ID" value="AEO61870.1"/>
    <property type="molecule type" value="Genomic_DNA"/>
</dbReference>
<feature type="non-terminal residue" evidence="7">
    <location>
        <position position="142"/>
    </location>
</feature>
<accession>G2QMZ7</accession>
<dbReference type="InParanoid" id="G2QMZ7"/>
<reference evidence="7 8" key="1">
    <citation type="journal article" date="2011" name="Nat. Biotechnol.">
        <title>Comparative genomic analysis of the thermophilic biomass-degrading fungi Myceliophthora thermophila and Thielavia terrestris.</title>
        <authorList>
            <person name="Berka R.M."/>
            <person name="Grigoriev I.V."/>
            <person name="Otillar R."/>
            <person name="Salamov A."/>
            <person name="Grimwood J."/>
            <person name="Reid I."/>
            <person name="Ishmael N."/>
            <person name="John T."/>
            <person name="Darmond C."/>
            <person name="Moisan M.-C."/>
            <person name="Henrissat B."/>
            <person name="Coutinho P.M."/>
            <person name="Lombard V."/>
            <person name="Natvig D.O."/>
            <person name="Lindquist E."/>
            <person name="Schmutz J."/>
            <person name="Lucas S."/>
            <person name="Harris P."/>
            <person name="Powlowski J."/>
            <person name="Bellemare A."/>
            <person name="Taylor D."/>
            <person name="Butler G."/>
            <person name="de Vries R.P."/>
            <person name="Allijn I.E."/>
            <person name="van den Brink J."/>
            <person name="Ushinsky S."/>
            <person name="Storms R."/>
            <person name="Powell A.J."/>
            <person name="Paulsen I.T."/>
            <person name="Elbourne L.D.H."/>
            <person name="Baker S.E."/>
            <person name="Magnuson J."/>
            <person name="LaBoissiere S."/>
            <person name="Clutterbuck A.J."/>
            <person name="Martinez D."/>
            <person name="Wogulis M."/>
            <person name="de Leon A.L."/>
            <person name="Rey M.W."/>
            <person name="Tsang A."/>
        </authorList>
    </citation>
    <scope>NUCLEOTIDE SEQUENCE [LARGE SCALE GENOMIC DNA]</scope>
    <source>
        <strain evidence="8">ATCC 42464 / BCRC 31852 / DSM 1799</strain>
    </source>
</reference>
<dbReference type="HOGENOM" id="CLU_109915_3_0_1"/>
<sequence length="142" mass="15053">MKLANLSFPLMVILRSIQGLFALLVLILSAIVANWYNTSTKYLPPSQISFLLFAAVWSILSITYIAASLDLTNTLFYLAGFAALAAFLNSLLFCRGDVCRAAQADVAFGAFSFATWAASAALTCTEVVRARRAGGGSSPSAA</sequence>
<evidence type="ECO:0000313" key="7">
    <source>
        <dbReference type="EMBL" id="AEO61870.1"/>
    </source>
</evidence>
<keyword evidence="8" id="KW-1185">Reference proteome</keyword>
<gene>
    <name evidence="7" type="ORF">MYCTH_27099</name>
</gene>
<dbReference type="InterPro" id="IPR008253">
    <property type="entry name" value="Marvel"/>
</dbReference>
<feature type="domain" description="MARVEL" evidence="6">
    <location>
        <begin position="10"/>
        <end position="122"/>
    </location>
</feature>
<dbReference type="eggNOG" id="ENOG502S9HG">
    <property type="taxonomic scope" value="Eukaryota"/>
</dbReference>
<dbReference type="KEGG" id="mtm:MYCTH_27099"/>
<evidence type="ECO:0000256" key="5">
    <source>
        <dbReference type="SAM" id="Phobius"/>
    </source>
</evidence>
<dbReference type="VEuPathDB" id="FungiDB:MYCTH_27099"/>
<feature type="transmembrane region" description="Helical" evidence="5">
    <location>
        <begin position="12"/>
        <end position="36"/>
    </location>
</feature>
<dbReference type="OrthoDB" id="2117453at2759"/>
<dbReference type="OMA" id="YHQYAAV"/>
<dbReference type="PANTHER" id="PTHR37451:SF5">
    <property type="entry name" value="MARVEL DOMAIN-CONTAINING PROTEIN"/>
    <property type="match status" value="1"/>
</dbReference>
<name>G2QMZ7_THET4</name>
<evidence type="ECO:0000256" key="3">
    <source>
        <dbReference type="ARBA" id="ARBA00022989"/>
    </source>
</evidence>
<dbReference type="PANTHER" id="PTHR37451">
    <property type="entry name" value="MARVEL DOMAIN"/>
    <property type="match status" value="1"/>
</dbReference>
<dbReference type="RefSeq" id="XP_003667115.1">
    <property type="nucleotide sequence ID" value="XM_003667067.1"/>
</dbReference>
<feature type="transmembrane region" description="Helical" evidence="5">
    <location>
        <begin position="48"/>
        <end position="69"/>
    </location>
</feature>
<dbReference type="STRING" id="573729.G2QMZ7"/>
<comment type="subcellular location">
    <subcellularLocation>
        <location evidence="1">Membrane</location>
        <topology evidence="1">Multi-pass membrane protein</topology>
    </subcellularLocation>
</comment>
<proteinExistence type="predicted"/>
<evidence type="ECO:0000259" key="6">
    <source>
        <dbReference type="Pfam" id="PF01284"/>
    </source>
</evidence>
<feature type="transmembrane region" description="Helical" evidence="5">
    <location>
        <begin position="75"/>
        <end position="94"/>
    </location>
</feature>
<protein>
    <recommendedName>
        <fullName evidence="6">MARVEL domain-containing protein</fullName>
    </recommendedName>
</protein>
<evidence type="ECO:0000256" key="1">
    <source>
        <dbReference type="ARBA" id="ARBA00004141"/>
    </source>
</evidence>
<keyword evidence="3 5" id="KW-1133">Transmembrane helix</keyword>
<evidence type="ECO:0000313" key="8">
    <source>
        <dbReference type="Proteomes" id="UP000007322"/>
    </source>
</evidence>
<dbReference type="Proteomes" id="UP000007322">
    <property type="component" value="Chromosome 7"/>
</dbReference>
<dbReference type="GeneID" id="11509510"/>
<dbReference type="GO" id="GO:0016020">
    <property type="term" value="C:membrane"/>
    <property type="evidence" value="ECO:0007669"/>
    <property type="project" value="UniProtKB-SubCell"/>
</dbReference>
<organism evidence="7 8">
    <name type="scientific">Thermothelomyces thermophilus (strain ATCC 42464 / BCRC 31852 / DSM 1799)</name>
    <name type="common">Sporotrichum thermophile</name>
    <dbReference type="NCBI Taxonomy" id="573729"/>
    <lineage>
        <taxon>Eukaryota</taxon>
        <taxon>Fungi</taxon>
        <taxon>Dikarya</taxon>
        <taxon>Ascomycota</taxon>
        <taxon>Pezizomycotina</taxon>
        <taxon>Sordariomycetes</taxon>
        <taxon>Sordariomycetidae</taxon>
        <taxon>Sordariales</taxon>
        <taxon>Chaetomiaceae</taxon>
        <taxon>Thermothelomyces</taxon>
    </lineage>
</organism>
<dbReference type="Pfam" id="PF01284">
    <property type="entry name" value="MARVEL"/>
    <property type="match status" value="1"/>
</dbReference>
<keyword evidence="2 5" id="KW-0812">Transmembrane</keyword>
<evidence type="ECO:0000256" key="2">
    <source>
        <dbReference type="ARBA" id="ARBA00022692"/>
    </source>
</evidence>